<feature type="compositionally biased region" description="Basic and acidic residues" evidence="1">
    <location>
        <begin position="42"/>
        <end position="79"/>
    </location>
</feature>
<dbReference type="CDD" id="cd03794">
    <property type="entry name" value="GT4_WbuB-like"/>
    <property type="match status" value="1"/>
</dbReference>
<keyword evidence="3" id="KW-1185">Reference proteome</keyword>
<dbReference type="AlphaFoldDB" id="A0A9X8R604"/>
<accession>A0A9X8R604</accession>
<sequence>MKILVFSQFWAPTNGVPPRRWQWLSSVLAEQGHELLVISPRENGRQRERTRSKINRRDTDLRKPEAGRSGEKILRSKSRKTDNSITGKIINQASISCGMLYEAYRSRDLIAEFSPQLLIGTVPSIPTAFVAFALSKVYKKPYVIDLRDAWPDLLDQSGKWNEGLGERSSREALFRRGPLQLMRVLVRLFLNRVLAKSDGIIVTSQHLESQLADKLERDVQDITTIRNVFPTDSEPREAIVRDNRSGEFRVLYAGTLGRAQHLLNTLEAVRIAQLRGLNIRLRFVGAGPAKPLLREISEADGLPIEFISRHPSDQLASFYEWSDTALVHLTNWEPLTRTVPSKTYELMEVGKHITAVVAGEAAELIVGLEAGHVVPPEDPEALADVWINLANNRSLLEVGTKGAEWVRHEREEVVPARLKRFLGAISESQR</sequence>
<feature type="region of interest" description="Disordered" evidence="1">
    <location>
        <begin position="40"/>
        <end position="79"/>
    </location>
</feature>
<gene>
    <name evidence="2" type="ORF">SAMN05421802_11934</name>
</gene>
<dbReference type="PANTHER" id="PTHR12526">
    <property type="entry name" value="GLYCOSYLTRANSFERASE"/>
    <property type="match status" value="1"/>
</dbReference>
<dbReference type="RefSeq" id="WP_076590031.1">
    <property type="nucleotide sequence ID" value="NZ_FTMH01000019.1"/>
</dbReference>
<evidence type="ECO:0000256" key="1">
    <source>
        <dbReference type="SAM" id="MobiDB-lite"/>
    </source>
</evidence>
<organism evidence="2 3">
    <name type="scientific">Corynebacterium afermentans</name>
    <dbReference type="NCBI Taxonomy" id="38286"/>
    <lineage>
        <taxon>Bacteria</taxon>
        <taxon>Bacillati</taxon>
        <taxon>Actinomycetota</taxon>
        <taxon>Actinomycetes</taxon>
        <taxon>Mycobacteriales</taxon>
        <taxon>Corynebacteriaceae</taxon>
        <taxon>Corynebacterium</taxon>
    </lineage>
</organism>
<evidence type="ECO:0000313" key="3">
    <source>
        <dbReference type="Proteomes" id="UP000185547"/>
    </source>
</evidence>
<dbReference type="Proteomes" id="UP000185547">
    <property type="component" value="Unassembled WGS sequence"/>
</dbReference>
<dbReference type="Pfam" id="PF13692">
    <property type="entry name" value="Glyco_trans_1_4"/>
    <property type="match status" value="1"/>
</dbReference>
<protein>
    <submittedName>
        <fullName evidence="2">Glycosyltransferase involved in cell wall bisynthesis</fullName>
    </submittedName>
</protein>
<dbReference type="SUPFAM" id="SSF53756">
    <property type="entry name" value="UDP-Glycosyltransferase/glycogen phosphorylase"/>
    <property type="match status" value="1"/>
</dbReference>
<name>A0A9X8R604_9CORY</name>
<dbReference type="PANTHER" id="PTHR12526:SF622">
    <property type="entry name" value="GLYCOSYLTRANSFERASE (GROUP I)"/>
    <property type="match status" value="1"/>
</dbReference>
<dbReference type="Gene3D" id="3.40.50.2000">
    <property type="entry name" value="Glycogen Phosphorylase B"/>
    <property type="match status" value="2"/>
</dbReference>
<dbReference type="OrthoDB" id="3180470at2"/>
<reference evidence="2 3" key="1">
    <citation type="submission" date="2017-01" db="EMBL/GenBank/DDBJ databases">
        <authorList>
            <person name="Varghese N."/>
            <person name="Submissions S."/>
        </authorList>
    </citation>
    <scope>NUCLEOTIDE SEQUENCE [LARGE SCALE GENOMIC DNA]</scope>
    <source>
        <strain evidence="2 3">DSM 44280</strain>
    </source>
</reference>
<evidence type="ECO:0000313" key="2">
    <source>
        <dbReference type="EMBL" id="SIQ57836.1"/>
    </source>
</evidence>
<dbReference type="EMBL" id="FTMH01000019">
    <property type="protein sequence ID" value="SIQ57836.1"/>
    <property type="molecule type" value="Genomic_DNA"/>
</dbReference>
<proteinExistence type="predicted"/>
<comment type="caution">
    <text evidence="2">The sequence shown here is derived from an EMBL/GenBank/DDBJ whole genome shotgun (WGS) entry which is preliminary data.</text>
</comment>